<dbReference type="EMBL" id="BQXS01011759">
    <property type="protein sequence ID" value="GKT16448.1"/>
    <property type="molecule type" value="Genomic_DNA"/>
</dbReference>
<dbReference type="PROSITE" id="PS50940">
    <property type="entry name" value="CHIT_BIND_II"/>
    <property type="match status" value="1"/>
</dbReference>
<dbReference type="SUPFAM" id="SSF52058">
    <property type="entry name" value="L domain-like"/>
    <property type="match status" value="1"/>
</dbReference>
<evidence type="ECO:0000313" key="3">
    <source>
        <dbReference type="EMBL" id="GKT16448.1"/>
    </source>
</evidence>
<feature type="transmembrane region" description="Helical" evidence="1">
    <location>
        <begin position="21"/>
        <end position="40"/>
    </location>
</feature>
<dbReference type="Proteomes" id="UP001057375">
    <property type="component" value="Unassembled WGS sequence"/>
</dbReference>
<feature type="domain" description="Chitin-binding type-2" evidence="2">
    <location>
        <begin position="196"/>
        <end position="261"/>
    </location>
</feature>
<name>A0ABQ5JTN2_9EUKA</name>
<protein>
    <recommendedName>
        <fullName evidence="2">Chitin-binding type-2 domain-containing protein</fullName>
    </recommendedName>
</protein>
<keyword evidence="4" id="KW-1185">Reference proteome</keyword>
<gene>
    <name evidence="3" type="ORF">ADUPG1_010921</name>
</gene>
<keyword evidence="1" id="KW-0472">Membrane</keyword>
<keyword evidence="1" id="KW-1133">Transmembrane helix</keyword>
<dbReference type="InterPro" id="IPR002557">
    <property type="entry name" value="Chitin-bd_dom"/>
</dbReference>
<sequence>MWDTFHLPVLNHSEGIFRIPLNYFILPFLVLVLSSLLFFGNSNPTLYAHHPSEFLDYTVDRNVGDAFGRVSDITISMNCMDCFISSYSMMLPSFSSDRSGLISSLSKSTSSSLSPHNSHQSPCSSCCRLCSACSSAFVREYVMAGHSTVITLPPHPLGLLLIAALSITLLVVSIISTMLTTGSRMSSIPSMLIFLVVLCVSFQSVLGYGFTKECSMYLSEDDHLVCNEVYPGRYAAECEEGYYYNEATYSCVEDTSSLCPIISDEYHMCILADGDSSLSLGCRSAWYGDECDQLYQVHIPDALFRSDVCSMTDHNTEPKCDVSAFEMAACDNYCYVSSYSSHIKTIEGIQYFINAYFYDATDIDISGISPISDINSLFLLNRLSYLALYGNDQIYDISVSYRNVGMQYIDIAYDPSFIPLCRSENDIDYWSFFSSVFPIHDDDTSMKNTDYLPNNCPLNSTVFYCGSSNPSACPSIVLNEVYNSVADTPVKQCAFIAKTSGSVDDGDLTCYTIHDDNIRAYLSDPTNGCLISSDIESNGMISVATLRSSLSCPSSSLSLSSIVADMGISSVNSITTLQGLEYATSLTSLTLDGYDLSGDINENAEYDKLVVQILAKAVEYDTFASGLTSLSASGCGLGAVSDVFDLIPIVIGDYTTQPFKLTSLDLSNNNISDVSVLITSSMFPDSIDGVLTTLDISGNNICDIEGMVSALESNFPTLSSITYSDQTCHCSASVSSSSYQVCREVYPNQWAVECWNGYYLDKSTGECLEVCASESELDTSSGTPPYSCTTAASDVDDSIRLQVCERNLKMMAVLEVAASSITCGCRSAWYGDDCDQLYSVHIPDKLFRGKVCDAISNSDPLCDVTEFEIAGISGTFYSYGSHFTSFEGAQFLSEFNYL</sequence>
<keyword evidence="1" id="KW-0812">Transmembrane</keyword>
<dbReference type="InterPro" id="IPR032675">
    <property type="entry name" value="LRR_dom_sf"/>
</dbReference>
<feature type="transmembrane region" description="Helical" evidence="1">
    <location>
        <begin position="191"/>
        <end position="210"/>
    </location>
</feature>
<accession>A0ABQ5JTN2</accession>
<dbReference type="Pfam" id="PF13516">
    <property type="entry name" value="LRR_6"/>
    <property type="match status" value="1"/>
</dbReference>
<dbReference type="PROSITE" id="PS51450">
    <property type="entry name" value="LRR"/>
    <property type="match status" value="2"/>
</dbReference>
<feature type="transmembrane region" description="Helical" evidence="1">
    <location>
        <begin position="157"/>
        <end position="179"/>
    </location>
</feature>
<dbReference type="InterPro" id="IPR001611">
    <property type="entry name" value="Leu-rich_rpt"/>
</dbReference>
<evidence type="ECO:0000259" key="2">
    <source>
        <dbReference type="PROSITE" id="PS50940"/>
    </source>
</evidence>
<proteinExistence type="predicted"/>
<reference evidence="3" key="1">
    <citation type="submission" date="2022-03" db="EMBL/GenBank/DDBJ databases">
        <title>Draft genome sequence of Aduncisulcus paluster, a free-living microaerophilic Fornicata.</title>
        <authorList>
            <person name="Yuyama I."/>
            <person name="Kume K."/>
            <person name="Tamura T."/>
            <person name="Inagaki Y."/>
            <person name="Hashimoto T."/>
        </authorList>
    </citation>
    <scope>NUCLEOTIDE SEQUENCE</scope>
    <source>
        <strain evidence="3">NY0171</strain>
    </source>
</reference>
<evidence type="ECO:0000256" key="1">
    <source>
        <dbReference type="SAM" id="Phobius"/>
    </source>
</evidence>
<comment type="caution">
    <text evidence="3">The sequence shown here is derived from an EMBL/GenBank/DDBJ whole genome shotgun (WGS) entry which is preliminary data.</text>
</comment>
<dbReference type="Gene3D" id="3.80.10.10">
    <property type="entry name" value="Ribonuclease Inhibitor"/>
    <property type="match status" value="2"/>
</dbReference>
<evidence type="ECO:0000313" key="4">
    <source>
        <dbReference type="Proteomes" id="UP001057375"/>
    </source>
</evidence>
<organism evidence="3 4">
    <name type="scientific">Aduncisulcus paluster</name>
    <dbReference type="NCBI Taxonomy" id="2918883"/>
    <lineage>
        <taxon>Eukaryota</taxon>
        <taxon>Metamonada</taxon>
        <taxon>Carpediemonas-like organisms</taxon>
        <taxon>Aduncisulcus</taxon>
    </lineage>
</organism>